<evidence type="ECO:0000256" key="15">
    <source>
        <dbReference type="ARBA" id="ARBA00023136"/>
    </source>
</evidence>
<evidence type="ECO:0000256" key="12">
    <source>
        <dbReference type="ARBA" id="ARBA00023027"/>
    </source>
</evidence>
<organism evidence="20">
    <name type="scientific">Phloeosinus perlatus</name>
    <dbReference type="NCBI Taxonomy" id="2800998"/>
    <lineage>
        <taxon>Eukaryota</taxon>
        <taxon>Metazoa</taxon>
        <taxon>Ecdysozoa</taxon>
        <taxon>Arthropoda</taxon>
        <taxon>Hexapoda</taxon>
        <taxon>Insecta</taxon>
        <taxon>Pterygota</taxon>
        <taxon>Neoptera</taxon>
        <taxon>Endopterygota</taxon>
        <taxon>Coleoptera</taxon>
        <taxon>Polyphaga</taxon>
        <taxon>Cucujiformia</taxon>
        <taxon>Curculionidae</taxon>
        <taxon>Scolytinae</taxon>
        <taxon>Phloeosinus</taxon>
    </lineage>
</organism>
<keyword evidence="15 17" id="KW-0472">Membrane</keyword>
<feature type="transmembrane region" description="Helical" evidence="17">
    <location>
        <begin position="173"/>
        <end position="195"/>
    </location>
</feature>
<evidence type="ECO:0000256" key="5">
    <source>
        <dbReference type="ARBA" id="ARBA00021006"/>
    </source>
</evidence>
<evidence type="ECO:0000256" key="11">
    <source>
        <dbReference type="ARBA" id="ARBA00022989"/>
    </source>
</evidence>
<feature type="transmembrane region" description="Helical" evidence="17">
    <location>
        <begin position="43"/>
        <end position="69"/>
    </location>
</feature>
<feature type="transmembrane region" description="Helical" evidence="17">
    <location>
        <begin position="81"/>
        <end position="98"/>
    </location>
</feature>
<dbReference type="EMBL" id="MW447510">
    <property type="protein sequence ID" value="QRK25841.1"/>
    <property type="molecule type" value="Genomic_DNA"/>
</dbReference>
<comment type="subcellular location">
    <subcellularLocation>
        <location evidence="2 17">Mitochondrion membrane</location>
        <topology evidence="2 17">Multi-pass membrane protein</topology>
    </subcellularLocation>
</comment>
<keyword evidence="13 17" id="KW-0830">Ubiquinone</keyword>
<evidence type="ECO:0000256" key="1">
    <source>
        <dbReference type="ARBA" id="ARBA00003257"/>
    </source>
</evidence>
<dbReference type="Pfam" id="PF01059">
    <property type="entry name" value="Oxidored_q5_N"/>
    <property type="match status" value="1"/>
</dbReference>
<dbReference type="InterPro" id="IPR000260">
    <property type="entry name" value="NADH4_N"/>
</dbReference>
<dbReference type="EC" id="7.1.1.2" evidence="4 17"/>
<keyword evidence="14 17" id="KW-0496">Mitochondrion</keyword>
<feature type="transmembrane region" description="Helical" evidence="17">
    <location>
        <begin position="12"/>
        <end position="37"/>
    </location>
</feature>
<feature type="transmembrane region" description="Helical" evidence="17">
    <location>
        <begin position="262"/>
        <end position="282"/>
    </location>
</feature>
<dbReference type="InterPro" id="IPR003918">
    <property type="entry name" value="NADH_UbQ_OxRdtase"/>
</dbReference>
<protein>
    <recommendedName>
        <fullName evidence="5 17">NADH-ubiquinone oxidoreductase chain 4</fullName>
        <ecNumber evidence="4 17">7.1.1.2</ecNumber>
    </recommendedName>
</protein>
<geneLocation type="mitochondrion" evidence="20"/>
<feature type="transmembrane region" description="Helical" evidence="17">
    <location>
        <begin position="234"/>
        <end position="255"/>
    </location>
</feature>
<keyword evidence="7 17" id="KW-0679">Respiratory chain</keyword>
<proteinExistence type="inferred from homology"/>
<evidence type="ECO:0000256" key="4">
    <source>
        <dbReference type="ARBA" id="ARBA00012944"/>
    </source>
</evidence>
<evidence type="ECO:0000256" key="16">
    <source>
        <dbReference type="ARBA" id="ARBA00049551"/>
    </source>
</evidence>
<dbReference type="PRINTS" id="PR01437">
    <property type="entry name" value="NUOXDRDTASE4"/>
</dbReference>
<feature type="transmembrane region" description="Helical" evidence="17">
    <location>
        <begin position="135"/>
        <end position="153"/>
    </location>
</feature>
<dbReference type="GO" id="GO:0048039">
    <property type="term" value="F:ubiquinone binding"/>
    <property type="evidence" value="ECO:0007669"/>
    <property type="project" value="TreeGrafter"/>
</dbReference>
<evidence type="ECO:0000256" key="3">
    <source>
        <dbReference type="ARBA" id="ARBA00009025"/>
    </source>
</evidence>
<keyword evidence="9" id="KW-1278">Translocase</keyword>
<feature type="transmembrane region" description="Helical" evidence="17">
    <location>
        <begin position="202"/>
        <end position="222"/>
    </location>
</feature>
<gene>
    <name evidence="20" type="primary">nad4</name>
</gene>
<dbReference type="GO" id="GO:0031966">
    <property type="term" value="C:mitochondrial membrane"/>
    <property type="evidence" value="ECO:0007669"/>
    <property type="project" value="UniProtKB-SubCell"/>
</dbReference>
<keyword evidence="11 17" id="KW-1133">Transmembrane helix</keyword>
<evidence type="ECO:0000256" key="14">
    <source>
        <dbReference type="ARBA" id="ARBA00023128"/>
    </source>
</evidence>
<name>A0A891GTM8_9CUCU</name>
<evidence type="ECO:0000256" key="2">
    <source>
        <dbReference type="ARBA" id="ARBA00004225"/>
    </source>
</evidence>
<comment type="function">
    <text evidence="17">Core subunit of the mitochondrial membrane respiratory chain NADH dehydrogenase (Complex I) which catalyzes electron transfer from NADH through the respiratory chain, using ubiquinone as an electron acceptor. Essential for the catalytic activity and assembly of complex I.</text>
</comment>
<feature type="transmembrane region" description="Helical" evidence="17">
    <location>
        <begin position="329"/>
        <end position="351"/>
    </location>
</feature>
<dbReference type="GO" id="GO:0015990">
    <property type="term" value="P:electron transport coupled proton transport"/>
    <property type="evidence" value="ECO:0007669"/>
    <property type="project" value="TreeGrafter"/>
</dbReference>
<feature type="transmembrane region" description="Helical" evidence="17">
    <location>
        <begin position="357"/>
        <end position="389"/>
    </location>
</feature>
<keyword evidence="10 17" id="KW-0249">Electron transport</keyword>
<keyword evidence="6 17" id="KW-0813">Transport</keyword>
<dbReference type="Pfam" id="PF00361">
    <property type="entry name" value="Proton_antipo_M"/>
    <property type="match status" value="1"/>
</dbReference>
<evidence type="ECO:0000256" key="17">
    <source>
        <dbReference type="RuleBase" id="RU003297"/>
    </source>
</evidence>
<accession>A0A891GTM8</accession>
<evidence type="ECO:0000256" key="7">
    <source>
        <dbReference type="ARBA" id="ARBA00022660"/>
    </source>
</evidence>
<comment type="similarity">
    <text evidence="3 17">Belongs to the complex I subunit 4 family.</text>
</comment>
<dbReference type="InterPro" id="IPR001750">
    <property type="entry name" value="ND/Mrp_TM"/>
</dbReference>
<dbReference type="AlphaFoldDB" id="A0A891GTM8"/>
<reference evidence="20" key="1">
    <citation type="submission" date="2021-01" db="EMBL/GenBank/DDBJ databases">
        <authorList>
            <person name="Ma J."/>
            <person name="Wu S."/>
        </authorList>
    </citation>
    <scope>NUCLEOTIDE SEQUENCE</scope>
</reference>
<feature type="domain" description="NADH:ubiquinone oxidoreductase chain 4 N-terminal" evidence="19">
    <location>
        <begin position="2"/>
        <end position="96"/>
    </location>
</feature>
<comment type="function">
    <text evidence="1">Core subunit of the mitochondrial membrane respiratory chain NADH dehydrogenase (Complex I) that is believed to belong to the minimal assembly required for catalysis. Complex I functions in the transfer of electrons from NADH to the respiratory chain. The immediate electron acceptor for the enzyme is believed to be ubiquinone.</text>
</comment>
<dbReference type="GO" id="GO:0008137">
    <property type="term" value="F:NADH dehydrogenase (ubiquinone) activity"/>
    <property type="evidence" value="ECO:0007669"/>
    <property type="project" value="UniProtKB-UniRule"/>
</dbReference>
<evidence type="ECO:0000256" key="8">
    <source>
        <dbReference type="ARBA" id="ARBA00022692"/>
    </source>
</evidence>
<evidence type="ECO:0000313" key="20">
    <source>
        <dbReference type="EMBL" id="QRK25841.1"/>
    </source>
</evidence>
<evidence type="ECO:0000256" key="13">
    <source>
        <dbReference type="ARBA" id="ARBA00023075"/>
    </source>
</evidence>
<dbReference type="PANTHER" id="PTHR43507">
    <property type="entry name" value="NADH-UBIQUINONE OXIDOREDUCTASE CHAIN 4"/>
    <property type="match status" value="1"/>
</dbReference>
<feature type="domain" description="NADH:quinone oxidoreductase/Mrp antiporter transmembrane" evidence="18">
    <location>
        <begin position="99"/>
        <end position="378"/>
    </location>
</feature>
<evidence type="ECO:0000259" key="19">
    <source>
        <dbReference type="Pfam" id="PF01059"/>
    </source>
</evidence>
<evidence type="ECO:0000256" key="9">
    <source>
        <dbReference type="ARBA" id="ARBA00022967"/>
    </source>
</evidence>
<evidence type="ECO:0000259" key="18">
    <source>
        <dbReference type="Pfam" id="PF00361"/>
    </source>
</evidence>
<dbReference type="GO" id="GO:0003954">
    <property type="term" value="F:NADH dehydrogenase activity"/>
    <property type="evidence" value="ECO:0007669"/>
    <property type="project" value="TreeGrafter"/>
</dbReference>
<keyword evidence="8 17" id="KW-0812">Transmembrane</keyword>
<dbReference type="PANTHER" id="PTHR43507:SF20">
    <property type="entry name" value="NADH-UBIQUINONE OXIDOREDUCTASE CHAIN 4"/>
    <property type="match status" value="1"/>
</dbReference>
<evidence type="ECO:0000256" key="10">
    <source>
        <dbReference type="ARBA" id="ARBA00022982"/>
    </source>
</evidence>
<dbReference type="GO" id="GO:0042773">
    <property type="term" value="P:ATP synthesis coupled electron transport"/>
    <property type="evidence" value="ECO:0007669"/>
    <property type="project" value="InterPro"/>
</dbReference>
<evidence type="ECO:0000256" key="6">
    <source>
        <dbReference type="ARBA" id="ARBA00022448"/>
    </source>
</evidence>
<keyword evidence="12 17" id="KW-0520">NAD</keyword>
<sequence>MGLFFLVPLTFLDFWFFLYGVFFISFCFFIILNLNWFSIDLEYFMGVDCLSFIMICLSFWICCLMVLASELIYSNKNYKDIFLFMMLLLIISLILAFMSLNLFVFYLFFEVSLIPTLILIIGWGNQPERILAGSYLLFYTLFASLPMMVSLFFLNKSLYSLDFYFLSNIGGAFFYLCLNFVFFVKIPLYFVHLWLPKAHVEAPISGSMILAGVMLKLGGYGIFRTMKLFLGVKILNMFIIIISLMGAVYISLICLRQSDMKMLIAYSSVSHMGLALGGILTLNLMGAWGGLMLMVAHGLSSSALFCLANMSYERTFSRSIYLNKGMLNIIPSVSFWWFLLCACNMAAPPSLNLLSEIFLICSLVIFSKWVMIILFFLTFYSAVYSLFLFSYTQHGSAYSGGYSFSSISVREYLLLFLHWFPLNILFLKSESFIWIYLNSLMKILICGISDML</sequence>
<comment type="catalytic activity">
    <reaction evidence="16 17">
        <text>a ubiquinone + NADH + 5 H(+)(in) = a ubiquinol + NAD(+) + 4 H(+)(out)</text>
        <dbReference type="Rhea" id="RHEA:29091"/>
        <dbReference type="Rhea" id="RHEA-COMP:9565"/>
        <dbReference type="Rhea" id="RHEA-COMP:9566"/>
        <dbReference type="ChEBI" id="CHEBI:15378"/>
        <dbReference type="ChEBI" id="CHEBI:16389"/>
        <dbReference type="ChEBI" id="CHEBI:17976"/>
        <dbReference type="ChEBI" id="CHEBI:57540"/>
        <dbReference type="ChEBI" id="CHEBI:57945"/>
        <dbReference type="EC" id="7.1.1.2"/>
    </reaction>
</comment>
<feature type="transmembrane region" description="Helical" evidence="17">
    <location>
        <begin position="288"/>
        <end position="308"/>
    </location>
</feature>